<dbReference type="InterPro" id="IPR036771">
    <property type="entry name" value="ATPsynth_dsu/esu_N"/>
</dbReference>
<comment type="similarity">
    <text evidence="2 8 9">Belongs to the ATPase epsilon chain family.</text>
</comment>
<dbReference type="EMBL" id="PGTK01000002">
    <property type="protein sequence ID" value="PJF31959.1"/>
    <property type="molecule type" value="Genomic_DNA"/>
</dbReference>
<evidence type="ECO:0000313" key="11">
    <source>
        <dbReference type="EMBL" id="PJF31959.1"/>
    </source>
</evidence>
<keyword evidence="6 8" id="KW-0139">CF(1)</keyword>
<accession>A0A2M8P332</accession>
<evidence type="ECO:0000256" key="1">
    <source>
        <dbReference type="ARBA" id="ARBA00004184"/>
    </source>
</evidence>
<evidence type="ECO:0000259" key="10">
    <source>
        <dbReference type="Pfam" id="PF02823"/>
    </source>
</evidence>
<feature type="domain" description="ATP synthase F1 complex delta/epsilon subunit N-terminal" evidence="10">
    <location>
        <begin position="15"/>
        <end position="93"/>
    </location>
</feature>
<dbReference type="PANTHER" id="PTHR13822">
    <property type="entry name" value="ATP SYNTHASE DELTA/EPSILON CHAIN"/>
    <property type="match status" value="1"/>
</dbReference>
<dbReference type="GO" id="GO:0045259">
    <property type="term" value="C:proton-transporting ATP synthase complex"/>
    <property type="evidence" value="ECO:0007669"/>
    <property type="project" value="UniProtKB-KW"/>
</dbReference>
<protein>
    <recommendedName>
        <fullName evidence="8">ATP synthase epsilon chain</fullName>
    </recommendedName>
    <alternativeName>
        <fullName evidence="8">ATP synthase F1 sector epsilon subunit</fullName>
    </alternativeName>
    <alternativeName>
        <fullName evidence="8">F-ATPase epsilon subunit</fullName>
    </alternativeName>
</protein>
<keyword evidence="5 8" id="KW-0472">Membrane</keyword>
<dbReference type="GO" id="GO:0005524">
    <property type="term" value="F:ATP binding"/>
    <property type="evidence" value="ECO:0007669"/>
    <property type="project" value="UniProtKB-UniRule"/>
</dbReference>
<gene>
    <name evidence="8 11" type="primary">atpC</name>
    <name evidence="11" type="ORF">CUN51_03185</name>
</gene>
<dbReference type="Gene3D" id="2.60.15.10">
    <property type="entry name" value="F0F1 ATP synthase delta/epsilon subunit, N-terminal"/>
    <property type="match status" value="1"/>
</dbReference>
<dbReference type="GO" id="GO:0005886">
    <property type="term" value="C:plasma membrane"/>
    <property type="evidence" value="ECO:0007669"/>
    <property type="project" value="UniProtKB-SubCell"/>
</dbReference>
<reference evidence="11 12" key="1">
    <citation type="submission" date="2017-11" db="EMBL/GenBank/DDBJ databases">
        <title>Evolution of Phototrophy in the Chloroflexi Phylum Driven by Horizontal Gene Transfer.</title>
        <authorList>
            <person name="Ward L.M."/>
            <person name="Hemp J."/>
            <person name="Shih P.M."/>
            <person name="Mcglynn S.E."/>
            <person name="Fischer W."/>
        </authorList>
    </citation>
    <scope>NUCLEOTIDE SEQUENCE [LARGE SCALE GENOMIC DNA]</scope>
    <source>
        <strain evidence="11">CP2_2F</strain>
    </source>
</reference>
<organism evidence="11 12">
    <name type="scientific">Candidatus Thermofonsia Clade 1 bacterium</name>
    <dbReference type="NCBI Taxonomy" id="2364210"/>
    <lineage>
        <taxon>Bacteria</taxon>
        <taxon>Bacillati</taxon>
        <taxon>Chloroflexota</taxon>
        <taxon>Candidatus Thermofontia</taxon>
        <taxon>Candidatus Thermofonsia Clade 1</taxon>
    </lineage>
</organism>
<evidence type="ECO:0000256" key="8">
    <source>
        <dbReference type="HAMAP-Rule" id="MF_00530"/>
    </source>
</evidence>
<evidence type="ECO:0000256" key="7">
    <source>
        <dbReference type="ARBA" id="ARBA00023310"/>
    </source>
</evidence>
<comment type="subunit">
    <text evidence="8 9">F-type ATPases have 2 components, CF(1) - the catalytic core - and CF(0) - the membrane proton channel. CF(1) has five subunits: alpha(3), beta(3), gamma(1), delta(1), epsilon(1). CF(0) has three main subunits: a, b and c.</text>
</comment>
<comment type="subcellular location">
    <subcellularLocation>
        <location evidence="8">Cell membrane</location>
        <topology evidence="8">Peripheral membrane protein</topology>
    </subcellularLocation>
    <subcellularLocation>
        <location evidence="1">Endomembrane system</location>
        <topology evidence="1">Peripheral membrane protein</topology>
    </subcellularLocation>
</comment>
<dbReference type="NCBIfam" id="TIGR01216">
    <property type="entry name" value="ATP_synt_epsi"/>
    <property type="match status" value="1"/>
</dbReference>
<dbReference type="Proteomes" id="UP000228921">
    <property type="component" value="Unassembled WGS sequence"/>
</dbReference>
<dbReference type="PANTHER" id="PTHR13822:SF10">
    <property type="entry name" value="ATP SYNTHASE EPSILON CHAIN, CHLOROPLASTIC"/>
    <property type="match status" value="1"/>
</dbReference>
<evidence type="ECO:0000256" key="2">
    <source>
        <dbReference type="ARBA" id="ARBA00005712"/>
    </source>
</evidence>
<evidence type="ECO:0000256" key="6">
    <source>
        <dbReference type="ARBA" id="ARBA00023196"/>
    </source>
</evidence>
<dbReference type="GO" id="GO:0046933">
    <property type="term" value="F:proton-transporting ATP synthase activity, rotational mechanism"/>
    <property type="evidence" value="ECO:0007669"/>
    <property type="project" value="UniProtKB-UniRule"/>
</dbReference>
<keyword evidence="8" id="KW-1003">Cell membrane</keyword>
<dbReference type="HAMAP" id="MF_00530">
    <property type="entry name" value="ATP_synth_epsil_bac"/>
    <property type="match status" value="1"/>
</dbReference>
<dbReference type="CDD" id="cd12152">
    <property type="entry name" value="F1-ATPase_delta"/>
    <property type="match status" value="1"/>
</dbReference>
<dbReference type="SUPFAM" id="SSF51344">
    <property type="entry name" value="Epsilon subunit of F1F0-ATP synthase N-terminal domain"/>
    <property type="match status" value="1"/>
</dbReference>
<proteinExistence type="inferred from homology"/>
<evidence type="ECO:0000256" key="9">
    <source>
        <dbReference type="RuleBase" id="RU003656"/>
    </source>
</evidence>
<dbReference type="AlphaFoldDB" id="A0A2M8P332"/>
<keyword evidence="3 8" id="KW-0813">Transport</keyword>
<sequence length="185" mass="20359">MQLSLRSKATIMPVQVDLITPERHLFHEPAAESALVPTAQGQIGVFAGHVALMALISMGELRVRKGGAEESIAVYGGIVRICRDQVLLLADSAEFAHDLDPEACYLERLAAEADFQNAPSPQARYALQRAALRERLARRVQQLGLPRIHTEPPPVDGRLPRVAALAPKLPFEPDIPDYKPFLEED</sequence>
<comment type="caution">
    <text evidence="11">The sequence shown here is derived from an EMBL/GenBank/DDBJ whole genome shotgun (WGS) entry which is preliminary data.</text>
</comment>
<keyword evidence="7 8" id="KW-0066">ATP synthesis</keyword>
<dbReference type="GO" id="GO:0012505">
    <property type="term" value="C:endomembrane system"/>
    <property type="evidence" value="ECO:0007669"/>
    <property type="project" value="UniProtKB-SubCell"/>
</dbReference>
<evidence type="ECO:0000256" key="3">
    <source>
        <dbReference type="ARBA" id="ARBA00022448"/>
    </source>
</evidence>
<comment type="function">
    <text evidence="8">Produces ATP from ADP in the presence of a proton gradient across the membrane.</text>
</comment>
<dbReference type="InterPro" id="IPR020546">
    <property type="entry name" value="ATP_synth_F1_dsu/esu_N"/>
</dbReference>
<evidence type="ECO:0000256" key="4">
    <source>
        <dbReference type="ARBA" id="ARBA00023065"/>
    </source>
</evidence>
<dbReference type="Pfam" id="PF02823">
    <property type="entry name" value="ATP-synt_DE_N"/>
    <property type="match status" value="1"/>
</dbReference>
<dbReference type="InterPro" id="IPR001469">
    <property type="entry name" value="ATP_synth_F1_dsu/esu"/>
</dbReference>
<keyword evidence="4 8" id="KW-0406">Ion transport</keyword>
<name>A0A2M8P332_9CHLR</name>
<evidence type="ECO:0000313" key="12">
    <source>
        <dbReference type="Proteomes" id="UP000228921"/>
    </source>
</evidence>
<keyword evidence="8" id="KW-0375">Hydrogen ion transport</keyword>
<evidence type="ECO:0000256" key="5">
    <source>
        <dbReference type="ARBA" id="ARBA00023136"/>
    </source>
</evidence>